<feature type="compositionally biased region" description="Basic residues" evidence="1">
    <location>
        <begin position="30"/>
        <end position="47"/>
    </location>
</feature>
<accession>A0A091CXB9</accession>
<reference evidence="2 3" key="1">
    <citation type="submission" date="2013-11" db="EMBL/GenBank/DDBJ databases">
        <title>The Damaraland mole rat (Fukomys damarensis) genome and evolution of African mole rats.</title>
        <authorList>
            <person name="Gladyshev V.N."/>
            <person name="Fang X."/>
        </authorList>
    </citation>
    <scope>NUCLEOTIDE SEQUENCE [LARGE SCALE GENOMIC DNA]</scope>
    <source>
        <tissue evidence="2">Liver</tissue>
    </source>
</reference>
<evidence type="ECO:0000313" key="3">
    <source>
        <dbReference type="Proteomes" id="UP000028990"/>
    </source>
</evidence>
<gene>
    <name evidence="2" type="ORF">H920_14170</name>
</gene>
<protein>
    <submittedName>
        <fullName evidence="2">Uncharacterized protein</fullName>
    </submittedName>
</protein>
<dbReference type="AlphaFoldDB" id="A0A091CXB9"/>
<name>A0A091CXB9_FUKDA</name>
<proteinExistence type="predicted"/>
<sequence length="107" mass="11733">MARGLHRRGGKPRQVLALLNSRANSVSKASRMRQGRSRSVGTRRRSPAPRVLTCKPPAARRGRKRGPAKQGLNRSTRGRGAQAPRKGMAESPAKRGVRKPRCYLRGG</sequence>
<feature type="compositionally biased region" description="Basic residues" evidence="1">
    <location>
        <begin position="1"/>
        <end position="11"/>
    </location>
</feature>
<dbReference type="EMBL" id="KN123568">
    <property type="protein sequence ID" value="KFO24439.1"/>
    <property type="molecule type" value="Genomic_DNA"/>
</dbReference>
<dbReference type="Proteomes" id="UP000028990">
    <property type="component" value="Unassembled WGS sequence"/>
</dbReference>
<keyword evidence="3" id="KW-1185">Reference proteome</keyword>
<organism evidence="2 3">
    <name type="scientific">Fukomys damarensis</name>
    <name type="common">Damaraland mole rat</name>
    <name type="synonym">Cryptomys damarensis</name>
    <dbReference type="NCBI Taxonomy" id="885580"/>
    <lineage>
        <taxon>Eukaryota</taxon>
        <taxon>Metazoa</taxon>
        <taxon>Chordata</taxon>
        <taxon>Craniata</taxon>
        <taxon>Vertebrata</taxon>
        <taxon>Euteleostomi</taxon>
        <taxon>Mammalia</taxon>
        <taxon>Eutheria</taxon>
        <taxon>Euarchontoglires</taxon>
        <taxon>Glires</taxon>
        <taxon>Rodentia</taxon>
        <taxon>Hystricomorpha</taxon>
        <taxon>Bathyergidae</taxon>
        <taxon>Fukomys</taxon>
    </lineage>
</organism>
<feature type="compositionally biased region" description="Basic residues" evidence="1">
    <location>
        <begin position="95"/>
        <end position="107"/>
    </location>
</feature>
<feature type="compositionally biased region" description="Basic residues" evidence="1">
    <location>
        <begin position="58"/>
        <end position="67"/>
    </location>
</feature>
<feature type="region of interest" description="Disordered" evidence="1">
    <location>
        <begin position="1"/>
        <end position="107"/>
    </location>
</feature>
<evidence type="ECO:0000256" key="1">
    <source>
        <dbReference type="SAM" id="MobiDB-lite"/>
    </source>
</evidence>
<evidence type="ECO:0000313" key="2">
    <source>
        <dbReference type="EMBL" id="KFO24439.1"/>
    </source>
</evidence>